<evidence type="ECO:0000256" key="2">
    <source>
        <dbReference type="ARBA" id="ARBA00022694"/>
    </source>
</evidence>
<proteinExistence type="inferred from homology"/>
<evidence type="ECO:0000313" key="6">
    <source>
        <dbReference type="Proteomes" id="UP000054350"/>
    </source>
</evidence>
<dbReference type="PANTHER" id="PTHR21027">
    <property type="entry name" value="TRNA-SPLICING ENDONUCLEASE SUBUNIT SEN54"/>
    <property type="match status" value="1"/>
</dbReference>
<comment type="similarity">
    <text evidence="1">Belongs to the SEN54 family.</text>
</comment>
<keyword evidence="6" id="KW-1185">Reference proteome</keyword>
<gene>
    <name evidence="5" type="ORF">AMAG_09951</name>
</gene>
<dbReference type="EMBL" id="GG745345">
    <property type="protein sequence ID" value="KNE64594.1"/>
    <property type="molecule type" value="Genomic_DNA"/>
</dbReference>
<name>A0A0L0SQE4_ALLM3</name>
<feature type="compositionally biased region" description="Low complexity" evidence="3">
    <location>
        <begin position="14"/>
        <end position="25"/>
    </location>
</feature>
<dbReference type="Proteomes" id="UP000054350">
    <property type="component" value="Unassembled WGS sequence"/>
</dbReference>
<reference evidence="5 6" key="1">
    <citation type="submission" date="2009-11" db="EMBL/GenBank/DDBJ databases">
        <title>Annotation of Allomyces macrogynus ATCC 38327.</title>
        <authorList>
            <consortium name="The Broad Institute Genome Sequencing Platform"/>
            <person name="Russ C."/>
            <person name="Cuomo C."/>
            <person name="Burger G."/>
            <person name="Gray M.W."/>
            <person name="Holland P.W.H."/>
            <person name="King N."/>
            <person name="Lang F.B.F."/>
            <person name="Roger A.J."/>
            <person name="Ruiz-Trillo I."/>
            <person name="Young S.K."/>
            <person name="Zeng Q."/>
            <person name="Gargeya S."/>
            <person name="Fitzgerald M."/>
            <person name="Haas B."/>
            <person name="Abouelleil A."/>
            <person name="Alvarado L."/>
            <person name="Arachchi H.M."/>
            <person name="Berlin A."/>
            <person name="Chapman S.B."/>
            <person name="Gearin G."/>
            <person name="Goldberg J."/>
            <person name="Griggs A."/>
            <person name="Gujja S."/>
            <person name="Hansen M."/>
            <person name="Heiman D."/>
            <person name="Howarth C."/>
            <person name="Larimer J."/>
            <person name="Lui A."/>
            <person name="MacDonald P.J.P."/>
            <person name="McCowen C."/>
            <person name="Montmayeur A."/>
            <person name="Murphy C."/>
            <person name="Neiman D."/>
            <person name="Pearson M."/>
            <person name="Priest M."/>
            <person name="Roberts A."/>
            <person name="Saif S."/>
            <person name="Shea T."/>
            <person name="Sisk P."/>
            <person name="Stolte C."/>
            <person name="Sykes S."/>
            <person name="Wortman J."/>
            <person name="Nusbaum C."/>
            <person name="Birren B."/>
        </authorList>
    </citation>
    <scope>NUCLEOTIDE SEQUENCE [LARGE SCALE GENOMIC DNA]</scope>
    <source>
        <strain evidence="5 6">ATCC 38327</strain>
    </source>
</reference>
<feature type="region of interest" description="Disordered" evidence="3">
    <location>
        <begin position="1"/>
        <end position="30"/>
    </location>
</feature>
<evidence type="ECO:0000313" key="5">
    <source>
        <dbReference type="EMBL" id="KNE64594.1"/>
    </source>
</evidence>
<feature type="compositionally biased region" description="Basic and acidic residues" evidence="3">
    <location>
        <begin position="1"/>
        <end position="10"/>
    </location>
</feature>
<feature type="region of interest" description="Disordered" evidence="3">
    <location>
        <begin position="51"/>
        <end position="76"/>
    </location>
</feature>
<dbReference type="OrthoDB" id="408683at2759"/>
<dbReference type="GO" id="GO:0000379">
    <property type="term" value="P:tRNA-type intron splice site recognition and cleavage"/>
    <property type="evidence" value="ECO:0007669"/>
    <property type="project" value="TreeGrafter"/>
</dbReference>
<dbReference type="InterPro" id="IPR024336">
    <property type="entry name" value="tRNA_splic_suSen54_N"/>
</dbReference>
<feature type="domain" description="tRNA-splicing endonuclease subunit Sen54 N-terminal" evidence="4">
    <location>
        <begin position="103"/>
        <end position="157"/>
    </location>
</feature>
<sequence>MTQQPDRTESALHAAAQESQSATTSINEDDQFDTARIHALVRKGVAASNMDQQAATAPAQRSDQQAADTPSGAHSAVSAKVPLSDLDAALSALEASLSPPVANPVTSSCAIWLPDRALALVTVPKGTLLTRMGRRDKSDLYLWPEEAMFLVARGDLLVDEVDGVDQCFETMIIATQSTDRYTAYCELKQSEYIVARGVRIPDATISHTRHKHECAGRVACCGAHEGPTTARSRGRASHAVSRALYLPTHHGARFSVAHACAVATVDHAAARPDPGRI</sequence>
<keyword evidence="2" id="KW-0819">tRNA processing</keyword>
<feature type="compositionally biased region" description="Polar residues" evidence="3">
    <location>
        <begin position="51"/>
        <end position="68"/>
    </location>
</feature>
<dbReference type="AlphaFoldDB" id="A0A0L0SQE4"/>
<evidence type="ECO:0000259" key="4">
    <source>
        <dbReference type="Pfam" id="PF12928"/>
    </source>
</evidence>
<dbReference type="Pfam" id="PF12928">
    <property type="entry name" value="tRNA_int_end_N2"/>
    <property type="match status" value="1"/>
</dbReference>
<reference evidence="6" key="2">
    <citation type="submission" date="2009-11" db="EMBL/GenBank/DDBJ databases">
        <title>The Genome Sequence of Allomyces macrogynus strain ATCC 38327.</title>
        <authorList>
            <consortium name="The Broad Institute Genome Sequencing Platform"/>
            <person name="Russ C."/>
            <person name="Cuomo C."/>
            <person name="Shea T."/>
            <person name="Young S.K."/>
            <person name="Zeng Q."/>
            <person name="Koehrsen M."/>
            <person name="Haas B."/>
            <person name="Borodovsky M."/>
            <person name="Guigo R."/>
            <person name="Alvarado L."/>
            <person name="Berlin A."/>
            <person name="Borenstein D."/>
            <person name="Chen Z."/>
            <person name="Engels R."/>
            <person name="Freedman E."/>
            <person name="Gellesch M."/>
            <person name="Goldberg J."/>
            <person name="Griggs A."/>
            <person name="Gujja S."/>
            <person name="Heiman D."/>
            <person name="Hepburn T."/>
            <person name="Howarth C."/>
            <person name="Jen D."/>
            <person name="Larson L."/>
            <person name="Lewis B."/>
            <person name="Mehta T."/>
            <person name="Park D."/>
            <person name="Pearson M."/>
            <person name="Roberts A."/>
            <person name="Saif S."/>
            <person name="Shenoy N."/>
            <person name="Sisk P."/>
            <person name="Stolte C."/>
            <person name="Sykes S."/>
            <person name="Walk T."/>
            <person name="White J."/>
            <person name="Yandava C."/>
            <person name="Burger G."/>
            <person name="Gray M.W."/>
            <person name="Holland P.W.H."/>
            <person name="King N."/>
            <person name="Lang F.B.F."/>
            <person name="Roger A.J."/>
            <person name="Ruiz-Trillo I."/>
            <person name="Lander E."/>
            <person name="Nusbaum C."/>
        </authorList>
    </citation>
    <scope>NUCLEOTIDE SEQUENCE [LARGE SCALE GENOMIC DNA]</scope>
    <source>
        <strain evidence="6">ATCC 38327</strain>
    </source>
</reference>
<evidence type="ECO:0000256" key="3">
    <source>
        <dbReference type="SAM" id="MobiDB-lite"/>
    </source>
</evidence>
<accession>A0A0L0SQE4</accession>
<organism evidence="5 6">
    <name type="scientific">Allomyces macrogynus (strain ATCC 38327)</name>
    <name type="common">Allomyces javanicus var. macrogynus</name>
    <dbReference type="NCBI Taxonomy" id="578462"/>
    <lineage>
        <taxon>Eukaryota</taxon>
        <taxon>Fungi</taxon>
        <taxon>Fungi incertae sedis</taxon>
        <taxon>Blastocladiomycota</taxon>
        <taxon>Blastocladiomycetes</taxon>
        <taxon>Blastocladiales</taxon>
        <taxon>Blastocladiaceae</taxon>
        <taxon>Allomyces</taxon>
    </lineage>
</organism>
<dbReference type="PANTHER" id="PTHR21027:SF1">
    <property type="entry name" value="TRNA-SPLICING ENDONUCLEASE SUBUNIT SEN54"/>
    <property type="match status" value="1"/>
</dbReference>
<protein>
    <recommendedName>
        <fullName evidence="4">tRNA-splicing endonuclease subunit Sen54 N-terminal domain-containing protein</fullName>
    </recommendedName>
</protein>
<dbReference type="InterPro" id="IPR024337">
    <property type="entry name" value="tRNA_splic_suSen54"/>
</dbReference>
<dbReference type="GO" id="GO:0000214">
    <property type="term" value="C:tRNA-intron endonuclease complex"/>
    <property type="evidence" value="ECO:0007669"/>
    <property type="project" value="TreeGrafter"/>
</dbReference>
<dbReference type="VEuPathDB" id="FungiDB:AMAG_09951"/>
<evidence type="ECO:0000256" key="1">
    <source>
        <dbReference type="ARBA" id="ARBA00005736"/>
    </source>
</evidence>